<evidence type="ECO:0000313" key="2">
    <source>
        <dbReference type="Proteomes" id="UP000248291"/>
    </source>
</evidence>
<proteinExistence type="predicted"/>
<sequence length="199" mass="21986">MLSCLWNRAVWRLVAVLSITNRYGVGNKMNTSWRSGLFHGLTAALFICSAWGAHAAAPDESVRPSPTQTQAPSAEWAMDELARIIKADDLKISPFREDGVTFGTPTWIGCVEVDGAFYVRAYSGTQSSWYKAAVREKAGRIIAAGMTRNVKFEAITGTLNDRIDQAYQAKYKSSQYLDPMISERSRAATVRIIPNDSGR</sequence>
<comment type="caution">
    <text evidence="1">The sequence shown here is derived from an EMBL/GenBank/DDBJ whole genome shotgun (WGS) entry which is preliminary data.</text>
</comment>
<reference evidence="1 2" key="1">
    <citation type="submission" date="2018-04" db="EMBL/GenBank/DDBJ databases">
        <title>Draft genome sequence of Pseudomonas syringae pv. actinidiae biovar 3 strains isolated from kiwifruit in Kagawa prefecture.</title>
        <authorList>
            <person name="Tabuchi M."/>
            <person name="Saito M."/>
            <person name="Fujiwara S."/>
            <person name="Sasa N."/>
            <person name="Akimitsu K."/>
            <person name="Gomi K."/>
            <person name="Konishi-Sugita S."/>
            <person name="Hamano K."/>
            <person name="Kataoka I."/>
        </authorList>
    </citation>
    <scope>NUCLEOTIDE SEQUENCE [LARGE SCALE GENOMIC DNA]</scope>
    <source>
        <strain evidence="1 2">MAFF212211</strain>
    </source>
</reference>
<organism evidence="1 2">
    <name type="scientific">Pseudomonas syringae pv. actinidiae</name>
    <dbReference type="NCBI Taxonomy" id="103796"/>
    <lineage>
        <taxon>Bacteria</taxon>
        <taxon>Pseudomonadati</taxon>
        <taxon>Pseudomonadota</taxon>
        <taxon>Gammaproteobacteria</taxon>
        <taxon>Pseudomonadales</taxon>
        <taxon>Pseudomonadaceae</taxon>
        <taxon>Pseudomonas</taxon>
        <taxon>Pseudomonas syringae</taxon>
    </lineage>
</organism>
<accession>A0AAN4TLU2</accession>
<gene>
    <name evidence="1" type="ORF">KPSA3_04130</name>
</gene>
<evidence type="ECO:0008006" key="3">
    <source>
        <dbReference type="Google" id="ProtNLM"/>
    </source>
</evidence>
<dbReference type="AlphaFoldDB" id="A0AAN4TLU2"/>
<dbReference type="Pfam" id="PF10012">
    <property type="entry name" value="DUF2255"/>
    <property type="match status" value="1"/>
</dbReference>
<dbReference type="Proteomes" id="UP000248291">
    <property type="component" value="Unassembled WGS sequence"/>
</dbReference>
<dbReference type="EMBL" id="BGKA01000145">
    <property type="protein sequence ID" value="GBH18151.1"/>
    <property type="molecule type" value="Genomic_DNA"/>
</dbReference>
<dbReference type="InterPro" id="IPR016888">
    <property type="entry name" value="UCP028498"/>
</dbReference>
<protein>
    <recommendedName>
        <fullName evidence="3">DUF2255 family protein</fullName>
    </recommendedName>
</protein>
<name>A0AAN4TLU2_PSESF</name>
<evidence type="ECO:0000313" key="1">
    <source>
        <dbReference type="EMBL" id="GBH18151.1"/>
    </source>
</evidence>